<name>A0ABP6SJR0_9ACTN</name>
<evidence type="ECO:0000259" key="8">
    <source>
        <dbReference type="PROSITE" id="PS50928"/>
    </source>
</evidence>
<dbReference type="Proteomes" id="UP001499990">
    <property type="component" value="Unassembled WGS sequence"/>
</dbReference>
<dbReference type="EMBL" id="BAAAYL010000001">
    <property type="protein sequence ID" value="GAA3378639.1"/>
    <property type="molecule type" value="Genomic_DNA"/>
</dbReference>
<comment type="subcellular location">
    <subcellularLocation>
        <location evidence="1 7">Cell membrane</location>
        <topology evidence="1 7">Multi-pass membrane protein</topology>
    </subcellularLocation>
</comment>
<keyword evidence="4 7" id="KW-0812">Transmembrane</keyword>
<feature type="transmembrane region" description="Helical" evidence="7">
    <location>
        <begin position="62"/>
        <end position="86"/>
    </location>
</feature>
<comment type="caution">
    <text evidence="9">The sequence shown here is derived from an EMBL/GenBank/DDBJ whole genome shotgun (WGS) entry which is preliminary data.</text>
</comment>
<evidence type="ECO:0000313" key="9">
    <source>
        <dbReference type="EMBL" id="GAA3378639.1"/>
    </source>
</evidence>
<evidence type="ECO:0000256" key="5">
    <source>
        <dbReference type="ARBA" id="ARBA00022989"/>
    </source>
</evidence>
<dbReference type="RefSeq" id="WP_345043241.1">
    <property type="nucleotide sequence ID" value="NZ_BAAAYL010000001.1"/>
</dbReference>
<dbReference type="PANTHER" id="PTHR43744">
    <property type="entry name" value="ABC TRANSPORTER PERMEASE PROTEIN MG189-RELATED-RELATED"/>
    <property type="match status" value="1"/>
</dbReference>
<evidence type="ECO:0000256" key="7">
    <source>
        <dbReference type="RuleBase" id="RU363032"/>
    </source>
</evidence>
<dbReference type="Gene3D" id="1.10.3720.10">
    <property type="entry name" value="MetI-like"/>
    <property type="match status" value="1"/>
</dbReference>
<keyword evidence="5 7" id="KW-1133">Transmembrane helix</keyword>
<accession>A0ABP6SJR0</accession>
<comment type="similarity">
    <text evidence="7">Belongs to the binding-protein-dependent transport system permease family.</text>
</comment>
<dbReference type="CDD" id="cd06261">
    <property type="entry name" value="TM_PBP2"/>
    <property type="match status" value="1"/>
</dbReference>
<reference evidence="10" key="1">
    <citation type="journal article" date="2019" name="Int. J. Syst. Evol. Microbiol.">
        <title>The Global Catalogue of Microorganisms (GCM) 10K type strain sequencing project: providing services to taxonomists for standard genome sequencing and annotation.</title>
        <authorList>
            <consortium name="The Broad Institute Genomics Platform"/>
            <consortium name="The Broad Institute Genome Sequencing Center for Infectious Disease"/>
            <person name="Wu L."/>
            <person name="Ma J."/>
        </authorList>
    </citation>
    <scope>NUCLEOTIDE SEQUENCE [LARGE SCALE GENOMIC DNA]</scope>
    <source>
        <strain evidence="10">JCM 9651</strain>
    </source>
</reference>
<keyword evidence="6 7" id="KW-0472">Membrane</keyword>
<dbReference type="PROSITE" id="PS50928">
    <property type="entry name" value="ABC_TM1"/>
    <property type="match status" value="1"/>
</dbReference>
<evidence type="ECO:0000313" key="10">
    <source>
        <dbReference type="Proteomes" id="UP001499990"/>
    </source>
</evidence>
<evidence type="ECO:0000256" key="2">
    <source>
        <dbReference type="ARBA" id="ARBA00022448"/>
    </source>
</evidence>
<dbReference type="SUPFAM" id="SSF161098">
    <property type="entry name" value="MetI-like"/>
    <property type="match status" value="1"/>
</dbReference>
<keyword evidence="3" id="KW-1003">Cell membrane</keyword>
<proteinExistence type="inferred from homology"/>
<sequence>MAAGIVGFVFFFPLAIMVIGSLRKPGLPPPGGLELLPDVLWSGNYETAAGLIQLGQQLLNSVLIVSTAVPATVLVASWAGFAIVMARPAVRRLLIGLALVVLSMPASAMWVPRKVMLEQLGLTDHTLVVALPAIMGTTPFYVLLFALAYHRIPRSLYEVAAIEQASVFRIWRSVAFPLARPTMFAVAALAFASYWGNFIDPLILLTAEDDWPLALGLRSLSALEPTLHPLYMAAAVMATAPAALVFLVAQRTLARRDLET</sequence>
<organism evidence="9 10">
    <name type="scientific">Streptomyces sannanensis</name>
    <dbReference type="NCBI Taxonomy" id="285536"/>
    <lineage>
        <taxon>Bacteria</taxon>
        <taxon>Bacillati</taxon>
        <taxon>Actinomycetota</taxon>
        <taxon>Actinomycetes</taxon>
        <taxon>Kitasatosporales</taxon>
        <taxon>Streptomycetaceae</taxon>
        <taxon>Streptomyces</taxon>
    </lineage>
</organism>
<keyword evidence="10" id="KW-1185">Reference proteome</keyword>
<feature type="transmembrane region" description="Helical" evidence="7">
    <location>
        <begin position="170"/>
        <end position="195"/>
    </location>
</feature>
<evidence type="ECO:0000256" key="1">
    <source>
        <dbReference type="ARBA" id="ARBA00004651"/>
    </source>
</evidence>
<evidence type="ECO:0000256" key="3">
    <source>
        <dbReference type="ARBA" id="ARBA00022475"/>
    </source>
</evidence>
<keyword evidence="2 7" id="KW-0813">Transport</keyword>
<gene>
    <name evidence="9" type="ORF">GCM10020367_58960</name>
</gene>
<evidence type="ECO:0000256" key="4">
    <source>
        <dbReference type="ARBA" id="ARBA00022692"/>
    </source>
</evidence>
<dbReference type="Pfam" id="PF00528">
    <property type="entry name" value="BPD_transp_1"/>
    <property type="match status" value="1"/>
</dbReference>
<dbReference type="InterPro" id="IPR000515">
    <property type="entry name" value="MetI-like"/>
</dbReference>
<dbReference type="InterPro" id="IPR035906">
    <property type="entry name" value="MetI-like_sf"/>
</dbReference>
<feature type="transmembrane region" description="Helical" evidence="7">
    <location>
        <begin position="127"/>
        <end position="149"/>
    </location>
</feature>
<evidence type="ECO:0000256" key="6">
    <source>
        <dbReference type="ARBA" id="ARBA00023136"/>
    </source>
</evidence>
<feature type="transmembrane region" description="Helical" evidence="7">
    <location>
        <begin position="93"/>
        <end position="112"/>
    </location>
</feature>
<feature type="transmembrane region" description="Helical" evidence="7">
    <location>
        <begin position="230"/>
        <end position="249"/>
    </location>
</feature>
<feature type="domain" description="ABC transmembrane type-1" evidence="8">
    <location>
        <begin position="58"/>
        <end position="249"/>
    </location>
</feature>
<dbReference type="PANTHER" id="PTHR43744:SF12">
    <property type="entry name" value="ABC TRANSPORTER PERMEASE PROTEIN MG189-RELATED"/>
    <property type="match status" value="1"/>
</dbReference>
<protein>
    <submittedName>
        <fullName evidence="9">Carbohydrate ABC transporter permease</fullName>
    </submittedName>
</protein>